<name>A0A150J2M1_9EURY</name>
<reference evidence="2 3" key="1">
    <citation type="journal article" date="2016" name="ISME J.">
        <title>Chasing the elusive Euryarchaeota class WSA2: genomes reveal a uniquely fastidious methyl-reducing methanogen.</title>
        <authorList>
            <person name="Nobu M.K."/>
            <person name="Narihiro T."/>
            <person name="Kuroda K."/>
            <person name="Mei R."/>
            <person name="Liu W.T."/>
        </authorList>
    </citation>
    <scope>NUCLEOTIDE SEQUENCE [LARGE SCALE GENOMIC DNA]</scope>
    <source>
        <strain evidence="2">U1lsi0528_Bin055</strain>
    </source>
</reference>
<gene>
    <name evidence="2" type="ORF">AMQ22_01350</name>
</gene>
<sequence>MVGGVVLGAVADEVAQRGRVGHVLGPEHLEHRRLERVGQLVQVLLDAVILAVAAEADRADHRNHLDVVGRADLLRFLGLGDNPGVAVAADVQVAVTVVVGHDGPLRQPLLTADKKQSGRGQKDDTEP</sequence>
<organism evidence="2 3">
    <name type="scientific">Candidatus Methanofastidiosum methylothiophilum</name>
    <dbReference type="NCBI Taxonomy" id="1705564"/>
    <lineage>
        <taxon>Archaea</taxon>
        <taxon>Methanobacteriati</taxon>
        <taxon>Methanobacteriota</taxon>
        <taxon>Stenosarchaea group</taxon>
        <taxon>Candidatus Methanofastidiosia</taxon>
        <taxon>Candidatus Methanofastidiosales</taxon>
        <taxon>Candidatus Methanofastidiosaceae</taxon>
        <taxon>Candidatus Methanofastidiosum</taxon>
    </lineage>
</organism>
<protein>
    <submittedName>
        <fullName evidence="2">Uncharacterized protein</fullName>
    </submittedName>
</protein>
<proteinExistence type="predicted"/>
<accession>A0A150J2M1</accession>
<evidence type="ECO:0000313" key="3">
    <source>
        <dbReference type="Proteomes" id="UP000075398"/>
    </source>
</evidence>
<feature type="compositionally biased region" description="Basic and acidic residues" evidence="1">
    <location>
        <begin position="112"/>
        <end position="127"/>
    </location>
</feature>
<dbReference type="Proteomes" id="UP000075398">
    <property type="component" value="Unassembled WGS sequence"/>
</dbReference>
<evidence type="ECO:0000256" key="1">
    <source>
        <dbReference type="SAM" id="MobiDB-lite"/>
    </source>
</evidence>
<dbReference type="EMBL" id="LNGC01000062">
    <property type="protein sequence ID" value="KYC51214.1"/>
    <property type="molecule type" value="Genomic_DNA"/>
</dbReference>
<dbReference type="AlphaFoldDB" id="A0A150J2M1"/>
<feature type="region of interest" description="Disordered" evidence="1">
    <location>
        <begin position="105"/>
        <end position="127"/>
    </location>
</feature>
<evidence type="ECO:0000313" key="2">
    <source>
        <dbReference type="EMBL" id="KYC51214.1"/>
    </source>
</evidence>
<comment type="caution">
    <text evidence="2">The sequence shown here is derived from an EMBL/GenBank/DDBJ whole genome shotgun (WGS) entry which is preliminary data.</text>
</comment>